<gene>
    <name evidence="1" type="ORF">O6H91_14G070100</name>
</gene>
<accession>A0ACC2BQL6</accession>
<proteinExistence type="predicted"/>
<evidence type="ECO:0000313" key="2">
    <source>
        <dbReference type="Proteomes" id="UP001162992"/>
    </source>
</evidence>
<dbReference type="EMBL" id="CM055105">
    <property type="protein sequence ID" value="KAJ7532050.1"/>
    <property type="molecule type" value="Genomic_DNA"/>
</dbReference>
<sequence length="263" mass="27068">MEGITSFSVVLLVAAAALAIAINSVSAGDQNITTILDNYPQCSTFNNLLSKTGVASEINARNTITVLVPDNSVLDPFINSLGNKATDQQLADMLRYNVLLSYYDSTQLQQISNGTTLTPTLYQTTGRAVGQYGTVNITDEKGGKVGLGMPVSGGTLQTQIVKSMKDISFNISVLQISNVLVPEGVFSPVPAPAPVPVSPPAPAPAPVVAPTTAPKAGPSSSHPESPAGSSKPSGGIRTVGSVSGFSPVALLLMIISAALFQFP</sequence>
<reference evidence="2" key="1">
    <citation type="journal article" date="2024" name="Proc. Natl. Acad. Sci. U.S.A.">
        <title>Extraordinary preservation of gene collinearity over three hundred million years revealed in homosporous lycophytes.</title>
        <authorList>
            <person name="Li C."/>
            <person name="Wickell D."/>
            <person name="Kuo L.Y."/>
            <person name="Chen X."/>
            <person name="Nie B."/>
            <person name="Liao X."/>
            <person name="Peng D."/>
            <person name="Ji J."/>
            <person name="Jenkins J."/>
            <person name="Williams M."/>
            <person name="Shu S."/>
            <person name="Plott C."/>
            <person name="Barry K."/>
            <person name="Rajasekar S."/>
            <person name="Grimwood J."/>
            <person name="Han X."/>
            <person name="Sun S."/>
            <person name="Hou Z."/>
            <person name="He W."/>
            <person name="Dai G."/>
            <person name="Sun C."/>
            <person name="Schmutz J."/>
            <person name="Leebens-Mack J.H."/>
            <person name="Li F.W."/>
            <person name="Wang L."/>
        </authorList>
    </citation>
    <scope>NUCLEOTIDE SEQUENCE [LARGE SCALE GENOMIC DNA]</scope>
    <source>
        <strain evidence="2">cv. PW_Plant_1</strain>
    </source>
</reference>
<comment type="caution">
    <text evidence="1">The sequence shown here is derived from an EMBL/GenBank/DDBJ whole genome shotgun (WGS) entry which is preliminary data.</text>
</comment>
<keyword evidence="2" id="KW-1185">Reference proteome</keyword>
<name>A0ACC2BQL6_DIPCM</name>
<dbReference type="Proteomes" id="UP001162992">
    <property type="component" value="Chromosome 14"/>
</dbReference>
<organism evidence="1 2">
    <name type="scientific">Diphasiastrum complanatum</name>
    <name type="common">Issler's clubmoss</name>
    <name type="synonym">Lycopodium complanatum</name>
    <dbReference type="NCBI Taxonomy" id="34168"/>
    <lineage>
        <taxon>Eukaryota</taxon>
        <taxon>Viridiplantae</taxon>
        <taxon>Streptophyta</taxon>
        <taxon>Embryophyta</taxon>
        <taxon>Tracheophyta</taxon>
        <taxon>Lycopodiopsida</taxon>
        <taxon>Lycopodiales</taxon>
        <taxon>Lycopodiaceae</taxon>
        <taxon>Lycopodioideae</taxon>
        <taxon>Diphasiastrum</taxon>
    </lineage>
</organism>
<protein>
    <submittedName>
        <fullName evidence="1">Uncharacterized protein</fullName>
    </submittedName>
</protein>
<evidence type="ECO:0000313" key="1">
    <source>
        <dbReference type="EMBL" id="KAJ7532050.1"/>
    </source>
</evidence>